<dbReference type="InterPro" id="IPR016032">
    <property type="entry name" value="Sig_transdc_resp-reg_C-effctor"/>
</dbReference>
<keyword evidence="6" id="KW-1185">Reference proteome</keyword>
<dbReference type="RefSeq" id="WP_205518929.1">
    <property type="nucleotide sequence ID" value="NZ_CP070506.1"/>
</dbReference>
<name>A0ABX7JXJ5_9PSED</name>
<evidence type="ECO:0000313" key="6">
    <source>
        <dbReference type="Proteomes" id="UP000663249"/>
    </source>
</evidence>
<dbReference type="PANTHER" id="PTHR44688:SF16">
    <property type="entry name" value="DNA-BINDING TRANSCRIPTIONAL ACTIVATOR DEVR_DOSR"/>
    <property type="match status" value="1"/>
</dbReference>
<keyword evidence="2" id="KW-0238">DNA-binding</keyword>
<dbReference type="PANTHER" id="PTHR44688">
    <property type="entry name" value="DNA-BINDING TRANSCRIPTIONAL ACTIVATOR DEVR_DOSR"/>
    <property type="match status" value="1"/>
</dbReference>
<organism evidence="5 6">
    <name type="scientific">Pseudomonas hygromyciniae</name>
    <dbReference type="NCBI Taxonomy" id="2812000"/>
    <lineage>
        <taxon>Bacteria</taxon>
        <taxon>Pseudomonadati</taxon>
        <taxon>Pseudomonadota</taxon>
        <taxon>Gammaproteobacteria</taxon>
        <taxon>Pseudomonadales</taxon>
        <taxon>Pseudomonadaceae</taxon>
        <taxon>Pseudomonas</taxon>
    </lineage>
</organism>
<dbReference type="SUPFAM" id="SSF46894">
    <property type="entry name" value="C-terminal effector domain of the bipartite response regulators"/>
    <property type="match status" value="1"/>
</dbReference>
<proteinExistence type="predicted"/>
<evidence type="ECO:0000256" key="1">
    <source>
        <dbReference type="ARBA" id="ARBA00023015"/>
    </source>
</evidence>
<dbReference type="InterPro" id="IPR000792">
    <property type="entry name" value="Tscrpt_reg_LuxR_C"/>
</dbReference>
<evidence type="ECO:0000259" key="4">
    <source>
        <dbReference type="PROSITE" id="PS50043"/>
    </source>
</evidence>
<dbReference type="CDD" id="cd06170">
    <property type="entry name" value="LuxR_C_like"/>
    <property type="match status" value="1"/>
</dbReference>
<dbReference type="Proteomes" id="UP000663249">
    <property type="component" value="Chromosome"/>
</dbReference>
<gene>
    <name evidence="5" type="ORF">JTY93_23520</name>
</gene>
<sequence>MAKGFSNQEIAAKLNLSNKTISGHKVNLLKKLGVRTSIELASIAKERGLL</sequence>
<dbReference type="PROSITE" id="PS50043">
    <property type="entry name" value="HTH_LUXR_2"/>
    <property type="match status" value="1"/>
</dbReference>
<dbReference type="Pfam" id="PF00196">
    <property type="entry name" value="GerE"/>
    <property type="match status" value="1"/>
</dbReference>
<dbReference type="PROSITE" id="PS00622">
    <property type="entry name" value="HTH_LUXR_1"/>
    <property type="match status" value="1"/>
</dbReference>
<evidence type="ECO:0000313" key="5">
    <source>
        <dbReference type="EMBL" id="QSB39157.1"/>
    </source>
</evidence>
<protein>
    <submittedName>
        <fullName evidence="5">Response regulator transcription factor</fullName>
    </submittedName>
</protein>
<keyword evidence="3" id="KW-0804">Transcription</keyword>
<dbReference type="Gene3D" id="1.10.10.10">
    <property type="entry name" value="Winged helix-like DNA-binding domain superfamily/Winged helix DNA-binding domain"/>
    <property type="match status" value="1"/>
</dbReference>
<reference evidence="5 6" key="1">
    <citation type="submission" date="2021-02" db="EMBL/GenBank/DDBJ databases">
        <title>Genomic and phenotypic characterization of Pseudomonas hygromyciniae, a novel bacterial species discovered from a commercially purchased antibiotic vial.</title>
        <authorList>
            <person name="Turner T.L."/>
            <person name="Mitra S.D."/>
            <person name="Kochan T.J."/>
            <person name="Pincus N.B."/>
            <person name="Lebrun-Corbin M."/>
            <person name="Cheung B."/>
            <person name="Gatesy S.W."/>
            <person name="Afzal T."/>
            <person name="Ozer E.A."/>
            <person name="Hauser A.R."/>
        </authorList>
    </citation>
    <scope>NUCLEOTIDE SEQUENCE [LARGE SCALE GENOMIC DNA]</scope>
    <source>
        <strain evidence="5 6">SDM007</strain>
    </source>
</reference>
<keyword evidence="1" id="KW-0805">Transcription regulation</keyword>
<dbReference type="EMBL" id="CP070506">
    <property type="protein sequence ID" value="QSB39157.1"/>
    <property type="molecule type" value="Genomic_DNA"/>
</dbReference>
<dbReference type="InterPro" id="IPR036388">
    <property type="entry name" value="WH-like_DNA-bd_sf"/>
</dbReference>
<evidence type="ECO:0000256" key="3">
    <source>
        <dbReference type="ARBA" id="ARBA00023163"/>
    </source>
</evidence>
<accession>A0ABX7JXJ5</accession>
<dbReference type="SMART" id="SM00421">
    <property type="entry name" value="HTH_LUXR"/>
    <property type="match status" value="1"/>
</dbReference>
<dbReference type="PRINTS" id="PR00038">
    <property type="entry name" value="HTHLUXR"/>
</dbReference>
<feature type="domain" description="HTH luxR-type" evidence="4">
    <location>
        <begin position="1"/>
        <end position="48"/>
    </location>
</feature>
<evidence type="ECO:0000256" key="2">
    <source>
        <dbReference type="ARBA" id="ARBA00023125"/>
    </source>
</evidence>